<organism evidence="2 3">
    <name type="scientific">Monilinia vaccinii-corymbosi</name>
    <dbReference type="NCBI Taxonomy" id="61207"/>
    <lineage>
        <taxon>Eukaryota</taxon>
        <taxon>Fungi</taxon>
        <taxon>Dikarya</taxon>
        <taxon>Ascomycota</taxon>
        <taxon>Pezizomycotina</taxon>
        <taxon>Leotiomycetes</taxon>
        <taxon>Helotiales</taxon>
        <taxon>Sclerotiniaceae</taxon>
        <taxon>Monilinia</taxon>
    </lineage>
</organism>
<dbReference type="Proteomes" id="UP000672032">
    <property type="component" value="Chromosome 8"/>
</dbReference>
<dbReference type="CDD" id="cd20557">
    <property type="entry name" value="CYCLIN_ScPCL1-like"/>
    <property type="match status" value="1"/>
</dbReference>
<feature type="region of interest" description="Disordered" evidence="1">
    <location>
        <begin position="154"/>
        <end position="175"/>
    </location>
</feature>
<reference evidence="2" key="1">
    <citation type="submission" date="2020-10" db="EMBL/GenBank/DDBJ databases">
        <title>Genome Sequence of Monilinia vaccinii-corymbosi Sheds Light on Mummy Berry Disease Infection of Blueberry and Mating Type.</title>
        <authorList>
            <person name="Yow A.G."/>
            <person name="Zhang Y."/>
            <person name="Bansal K."/>
            <person name="Eacker S.M."/>
            <person name="Sullivan S."/>
            <person name="Liachko I."/>
            <person name="Cubeta M.A."/>
            <person name="Rollins J.A."/>
            <person name="Ashrafi H."/>
        </authorList>
    </citation>
    <scope>NUCLEOTIDE SEQUENCE</scope>
    <source>
        <strain evidence="2">RL-1</strain>
    </source>
</reference>
<sequence>MHQTLVRPAPFSFRVPPTPQSPLGIERRKELGYLPTLPQISQSGYIEAPVRVGLRTPPEDDMHGTCSEPQYHTFKSRQNETYPAPVSVGRTTDYDGSAIRSRQPTLIQEASGAPPSTIARSKDFSQQDVPFSWPAINEKPQADPFHPAALSALESESTRKPQAKKPSNTDSILPNLRIPKSINDSGGSLAEFAAQITCLFWFESTETLKRAENSWAGSTAIERLRPEAFPTVGFTKWVVTILMTTQVSQNVILLALLFIYRLKYINKAVKGRSGSEYRLLTVALMLGNKFLDDNTYTNKTWAEVSGISVTEIHIMEVEFLSNMRYSLLASQDEWNEWQQKLGKFWSFCDRATKLSPPPLYQPTLPSPPTSMQASSPTQTSQYPSVAGPYNFTSPWPAANNAAPLISPLTAISNASEQDCRSNPRKRSITEDSEEPVAKRVSRSTTSTSNGLGNFNMAARPRLPPVPNLTISTSQSVGGYNGLANISQNAPVLPPLNGSRAMSTVYNTNAPTYPPPISSQTPNGSQSSITQNPLYHPGNQSFGTSSRQRSPQPAVQELLSSVPSPLNTSFPGPSGHISPSVFYQQRNSPYKPIRHVNTLLYPPPSTSMHDYAVNMDHIHYQPLGKRHDYRSGVVPGYGQQPIHQWPVLPQPNFHGF</sequence>
<keyword evidence="3" id="KW-1185">Reference proteome</keyword>
<dbReference type="Gene3D" id="1.10.472.10">
    <property type="entry name" value="Cyclin-like"/>
    <property type="match status" value="1"/>
</dbReference>
<accession>A0A8A3PQ26</accession>
<feature type="compositionally biased region" description="Pro residues" evidence="1">
    <location>
        <begin position="358"/>
        <end position="368"/>
    </location>
</feature>
<dbReference type="GO" id="GO:0019901">
    <property type="term" value="F:protein kinase binding"/>
    <property type="evidence" value="ECO:0007669"/>
    <property type="project" value="InterPro"/>
</dbReference>
<dbReference type="PANTHER" id="PTHR15615">
    <property type="match status" value="1"/>
</dbReference>
<feature type="compositionally biased region" description="Polar residues" evidence="1">
    <location>
        <begin position="371"/>
        <end position="383"/>
    </location>
</feature>
<feature type="region of interest" description="Disordered" evidence="1">
    <location>
        <begin position="1"/>
        <end position="22"/>
    </location>
</feature>
<name>A0A8A3PQ26_9HELO</name>
<dbReference type="GO" id="GO:0000307">
    <property type="term" value="C:cyclin-dependent protein kinase holoenzyme complex"/>
    <property type="evidence" value="ECO:0007669"/>
    <property type="project" value="TreeGrafter"/>
</dbReference>
<dbReference type="EMBL" id="CP063412">
    <property type="protein sequence ID" value="QSZ37240.1"/>
    <property type="molecule type" value="Genomic_DNA"/>
</dbReference>
<dbReference type="InterPro" id="IPR036915">
    <property type="entry name" value="Cyclin-like_sf"/>
</dbReference>
<dbReference type="PANTHER" id="PTHR15615:SF118">
    <property type="entry name" value="CYCLIN, HYPOTHETICAL (EUROFUNG)"/>
    <property type="match status" value="1"/>
</dbReference>
<dbReference type="OrthoDB" id="244495at2759"/>
<evidence type="ECO:0000313" key="3">
    <source>
        <dbReference type="Proteomes" id="UP000672032"/>
    </source>
</evidence>
<evidence type="ECO:0008006" key="4">
    <source>
        <dbReference type="Google" id="ProtNLM"/>
    </source>
</evidence>
<feature type="compositionally biased region" description="Polar residues" evidence="1">
    <location>
        <begin position="517"/>
        <end position="555"/>
    </location>
</feature>
<dbReference type="InterPro" id="IPR013922">
    <property type="entry name" value="Cyclin_PHO80-like"/>
</dbReference>
<feature type="region of interest" description="Disordered" evidence="1">
    <location>
        <begin position="413"/>
        <end position="460"/>
    </location>
</feature>
<proteinExistence type="predicted"/>
<gene>
    <name evidence="2" type="ORF">DSL72_009334</name>
</gene>
<feature type="region of interest" description="Disordered" evidence="1">
    <location>
        <begin position="358"/>
        <end position="385"/>
    </location>
</feature>
<evidence type="ECO:0000313" key="2">
    <source>
        <dbReference type="EMBL" id="QSZ37240.1"/>
    </source>
</evidence>
<dbReference type="GO" id="GO:0016538">
    <property type="term" value="F:cyclin-dependent protein serine/threonine kinase regulator activity"/>
    <property type="evidence" value="ECO:0007669"/>
    <property type="project" value="TreeGrafter"/>
</dbReference>
<feature type="region of interest" description="Disordered" evidence="1">
    <location>
        <begin position="506"/>
        <end position="555"/>
    </location>
</feature>
<dbReference type="AlphaFoldDB" id="A0A8A3PQ26"/>
<feature type="compositionally biased region" description="Polar residues" evidence="1">
    <location>
        <begin position="442"/>
        <end position="452"/>
    </location>
</feature>
<evidence type="ECO:0000256" key="1">
    <source>
        <dbReference type="SAM" id="MobiDB-lite"/>
    </source>
</evidence>
<dbReference type="Pfam" id="PF08613">
    <property type="entry name" value="Cyclin"/>
    <property type="match status" value="1"/>
</dbReference>
<protein>
    <recommendedName>
        <fullName evidence="4">Cyclin N-terminal domain-containing protein</fullName>
    </recommendedName>
</protein>
<dbReference type="SUPFAM" id="SSF47954">
    <property type="entry name" value="Cyclin-like"/>
    <property type="match status" value="1"/>
</dbReference>
<dbReference type="GO" id="GO:0005634">
    <property type="term" value="C:nucleus"/>
    <property type="evidence" value="ECO:0007669"/>
    <property type="project" value="TreeGrafter"/>
</dbReference>